<feature type="region of interest" description="Disordered" evidence="1">
    <location>
        <begin position="83"/>
        <end position="103"/>
    </location>
</feature>
<sequence length="103" mass="11272">MVTLNSSCDGLETALKTIAGKLSSKVRLSKGSRGRAKVRGSSTNFLVLDGETHAVETVRQHLQERVEQAEQAQEELSIYLFGRGAESKTGEQSTSSSEQRKHH</sequence>
<accession>A0AA35WJ57</accession>
<dbReference type="EMBL" id="CASHTH010001723">
    <property type="protein sequence ID" value="CAI8019046.1"/>
    <property type="molecule type" value="Genomic_DNA"/>
</dbReference>
<dbReference type="AlphaFoldDB" id="A0AA35WJ57"/>
<comment type="caution">
    <text evidence="2">The sequence shown here is derived from an EMBL/GenBank/DDBJ whole genome shotgun (WGS) entry which is preliminary data.</text>
</comment>
<protein>
    <submittedName>
        <fullName evidence="2">Uncharacterized protein</fullName>
    </submittedName>
</protein>
<evidence type="ECO:0000313" key="3">
    <source>
        <dbReference type="Proteomes" id="UP001174909"/>
    </source>
</evidence>
<gene>
    <name evidence="2" type="ORF">GBAR_LOCUS11492</name>
</gene>
<reference evidence="2" key="1">
    <citation type="submission" date="2023-03" db="EMBL/GenBank/DDBJ databases">
        <authorList>
            <person name="Steffen K."/>
            <person name="Cardenas P."/>
        </authorList>
    </citation>
    <scope>NUCLEOTIDE SEQUENCE</scope>
</reference>
<dbReference type="Proteomes" id="UP001174909">
    <property type="component" value="Unassembled WGS sequence"/>
</dbReference>
<evidence type="ECO:0000313" key="2">
    <source>
        <dbReference type="EMBL" id="CAI8019046.1"/>
    </source>
</evidence>
<proteinExistence type="predicted"/>
<keyword evidence="3" id="KW-1185">Reference proteome</keyword>
<organism evidence="2 3">
    <name type="scientific">Geodia barretti</name>
    <name type="common">Barrett's horny sponge</name>
    <dbReference type="NCBI Taxonomy" id="519541"/>
    <lineage>
        <taxon>Eukaryota</taxon>
        <taxon>Metazoa</taxon>
        <taxon>Porifera</taxon>
        <taxon>Demospongiae</taxon>
        <taxon>Heteroscleromorpha</taxon>
        <taxon>Tetractinellida</taxon>
        <taxon>Astrophorina</taxon>
        <taxon>Geodiidae</taxon>
        <taxon>Geodia</taxon>
    </lineage>
</organism>
<name>A0AA35WJ57_GEOBA</name>
<evidence type="ECO:0000256" key="1">
    <source>
        <dbReference type="SAM" id="MobiDB-lite"/>
    </source>
</evidence>